<accession>J3N951</accession>
<reference evidence="3" key="1">
    <citation type="journal article" date="2013" name="Nat. Commun.">
        <title>Whole-genome sequencing of Oryza brachyantha reveals mechanisms underlying Oryza genome evolution.</title>
        <authorList>
            <person name="Chen J."/>
            <person name="Huang Q."/>
            <person name="Gao D."/>
            <person name="Wang J."/>
            <person name="Lang Y."/>
            <person name="Liu T."/>
            <person name="Li B."/>
            <person name="Bai Z."/>
            <person name="Luis Goicoechea J."/>
            <person name="Liang C."/>
            <person name="Chen C."/>
            <person name="Zhang W."/>
            <person name="Sun S."/>
            <person name="Liao Y."/>
            <person name="Zhang X."/>
            <person name="Yang L."/>
            <person name="Song C."/>
            <person name="Wang M."/>
            <person name="Shi J."/>
            <person name="Liu G."/>
            <person name="Liu J."/>
            <person name="Zhou H."/>
            <person name="Zhou W."/>
            <person name="Yu Q."/>
            <person name="An N."/>
            <person name="Chen Y."/>
            <person name="Cai Q."/>
            <person name="Wang B."/>
            <person name="Liu B."/>
            <person name="Min J."/>
            <person name="Huang Y."/>
            <person name="Wu H."/>
            <person name="Li Z."/>
            <person name="Zhang Y."/>
            <person name="Yin Y."/>
            <person name="Song W."/>
            <person name="Jiang J."/>
            <person name="Jackson S.A."/>
            <person name="Wing R.A."/>
            <person name="Wang J."/>
            <person name="Chen M."/>
        </authorList>
    </citation>
    <scope>NUCLEOTIDE SEQUENCE [LARGE SCALE GENOMIC DNA]</scope>
    <source>
        <strain evidence="3">cv. IRGC 101232</strain>
    </source>
</reference>
<sequence length="102" mass="10785">MLNLLQLLLLFVPAASVATAHPLRHSAEQIAGAAHGLALAAQPPLCLLDRTPAASPPQPNATSRATGLHAHKDNKKVRLSANESARYSREIDRGNALAPSRK</sequence>
<name>J3N951_ORYBR</name>
<organism evidence="3">
    <name type="scientific">Oryza brachyantha</name>
    <name type="common">malo sina</name>
    <dbReference type="NCBI Taxonomy" id="4533"/>
    <lineage>
        <taxon>Eukaryota</taxon>
        <taxon>Viridiplantae</taxon>
        <taxon>Streptophyta</taxon>
        <taxon>Embryophyta</taxon>
        <taxon>Tracheophyta</taxon>
        <taxon>Spermatophyta</taxon>
        <taxon>Magnoliopsida</taxon>
        <taxon>Liliopsida</taxon>
        <taxon>Poales</taxon>
        <taxon>Poaceae</taxon>
        <taxon>BOP clade</taxon>
        <taxon>Oryzoideae</taxon>
        <taxon>Oryzeae</taxon>
        <taxon>Oryzinae</taxon>
        <taxon>Oryza</taxon>
    </lineage>
</organism>
<keyword evidence="4" id="KW-1185">Reference proteome</keyword>
<dbReference type="EnsemblPlants" id="OB11G23370.1">
    <property type="protein sequence ID" value="OB11G23370.1"/>
    <property type="gene ID" value="OB11G23370"/>
</dbReference>
<feature type="chain" id="PRO_5003774963" evidence="2">
    <location>
        <begin position="20"/>
        <end position="102"/>
    </location>
</feature>
<dbReference type="Proteomes" id="UP000006038">
    <property type="component" value="Chromosome 11"/>
</dbReference>
<dbReference type="HOGENOM" id="CLU_2281763_0_0_1"/>
<protein>
    <submittedName>
        <fullName evidence="3">Uncharacterized protein</fullName>
    </submittedName>
</protein>
<evidence type="ECO:0000256" key="2">
    <source>
        <dbReference type="SAM" id="SignalP"/>
    </source>
</evidence>
<evidence type="ECO:0000256" key="1">
    <source>
        <dbReference type="SAM" id="MobiDB-lite"/>
    </source>
</evidence>
<feature type="signal peptide" evidence="2">
    <location>
        <begin position="1"/>
        <end position="19"/>
    </location>
</feature>
<dbReference type="AlphaFoldDB" id="J3N951"/>
<evidence type="ECO:0000313" key="4">
    <source>
        <dbReference type="Proteomes" id="UP000006038"/>
    </source>
</evidence>
<reference evidence="3" key="2">
    <citation type="submission" date="2013-04" db="UniProtKB">
        <authorList>
            <consortium name="EnsemblPlants"/>
        </authorList>
    </citation>
    <scope>IDENTIFICATION</scope>
</reference>
<evidence type="ECO:0000313" key="3">
    <source>
        <dbReference type="EnsemblPlants" id="OB11G23370.1"/>
    </source>
</evidence>
<proteinExistence type="predicted"/>
<dbReference type="Gramene" id="OB11G23370.1">
    <property type="protein sequence ID" value="OB11G23370.1"/>
    <property type="gene ID" value="OB11G23370"/>
</dbReference>
<keyword evidence="2" id="KW-0732">Signal</keyword>
<feature type="region of interest" description="Disordered" evidence="1">
    <location>
        <begin position="49"/>
        <end position="102"/>
    </location>
</feature>